<dbReference type="EMBL" id="FPHM01000114">
    <property type="protein sequence ID" value="SFV67870.1"/>
    <property type="molecule type" value="Genomic_DNA"/>
</dbReference>
<protein>
    <submittedName>
        <fullName evidence="2">Uncharacterized protein</fullName>
    </submittedName>
</protein>
<organism evidence="2">
    <name type="scientific">hydrothermal vent metagenome</name>
    <dbReference type="NCBI Taxonomy" id="652676"/>
    <lineage>
        <taxon>unclassified sequences</taxon>
        <taxon>metagenomes</taxon>
        <taxon>ecological metagenomes</taxon>
    </lineage>
</organism>
<feature type="coiled-coil region" evidence="1">
    <location>
        <begin position="2"/>
        <end position="94"/>
    </location>
</feature>
<dbReference type="AlphaFoldDB" id="A0A1W1CPQ6"/>
<keyword evidence="1" id="KW-0175">Coiled coil</keyword>
<accession>A0A1W1CPQ6</accession>
<dbReference type="Gene3D" id="1.20.120.20">
    <property type="entry name" value="Apolipoprotein"/>
    <property type="match status" value="1"/>
</dbReference>
<sequence length="168" mass="18980">MEKDFKESIEKSKESLKVLEKKVTEVADDLSENVTEIWGTLQKNLEKINSKLEGSYKDWEKEGDEAKLQATLGAIEANDKMKDIKDTLEEFADKVSKNAQAGLDTVALKAHLAQKEAETLWDEKSPIIQKELEASKEKVSKMAVEAVDEITSFFHKIADNFSEKSDKK</sequence>
<name>A0A1W1CPQ6_9ZZZZ</name>
<gene>
    <name evidence="2" type="ORF">MNB_SV-13-1081</name>
</gene>
<evidence type="ECO:0000313" key="2">
    <source>
        <dbReference type="EMBL" id="SFV67870.1"/>
    </source>
</evidence>
<proteinExistence type="predicted"/>
<reference evidence="2" key="1">
    <citation type="submission" date="2016-10" db="EMBL/GenBank/DDBJ databases">
        <authorList>
            <person name="de Groot N.N."/>
        </authorList>
    </citation>
    <scope>NUCLEOTIDE SEQUENCE</scope>
</reference>
<evidence type="ECO:0000256" key="1">
    <source>
        <dbReference type="SAM" id="Coils"/>
    </source>
</evidence>